<feature type="active site" evidence="7">
    <location>
        <position position="444"/>
    </location>
</feature>
<evidence type="ECO:0000256" key="4">
    <source>
        <dbReference type="ARBA" id="ARBA00022573"/>
    </source>
</evidence>
<reference evidence="10" key="1">
    <citation type="submission" date="2022-05" db="EMBL/GenBank/DDBJ databases">
        <title>An RpoN-dependent PEP-CTERM gene is involved in floc formation of an Aquincola tertiaricarbonis strain.</title>
        <authorList>
            <person name="Qiu D."/>
            <person name="Xia M."/>
        </authorList>
    </citation>
    <scope>NUCLEOTIDE SEQUENCE</scope>
    <source>
        <strain evidence="10">RN12</strain>
    </source>
</reference>
<comment type="similarity">
    <text evidence="2 7">Belongs to the CobB/CobQ family. CobQ subfamily.</text>
</comment>
<dbReference type="InterPro" id="IPR011698">
    <property type="entry name" value="GATase_3"/>
</dbReference>
<dbReference type="InterPro" id="IPR027417">
    <property type="entry name" value="P-loop_NTPase"/>
</dbReference>
<comment type="pathway">
    <text evidence="1 7">Cofactor biosynthesis; adenosylcobalamin biosynthesis.</text>
</comment>
<dbReference type="NCBIfam" id="TIGR00313">
    <property type="entry name" value="cobQ"/>
    <property type="match status" value="1"/>
</dbReference>
<dbReference type="SUPFAM" id="SSF52540">
    <property type="entry name" value="P-loop containing nucleoside triphosphate hydrolases"/>
    <property type="match status" value="1"/>
</dbReference>
<evidence type="ECO:0000256" key="3">
    <source>
        <dbReference type="ARBA" id="ARBA00019833"/>
    </source>
</evidence>
<dbReference type="HAMAP" id="MF_00028">
    <property type="entry name" value="CobQ"/>
    <property type="match status" value="1"/>
</dbReference>
<protein>
    <recommendedName>
        <fullName evidence="3 7">Cobyric acid synthase</fullName>
    </recommendedName>
</protein>
<evidence type="ECO:0000256" key="7">
    <source>
        <dbReference type="HAMAP-Rule" id="MF_00028"/>
    </source>
</evidence>
<dbReference type="CDD" id="cd01750">
    <property type="entry name" value="GATase1_CobQ"/>
    <property type="match status" value="1"/>
</dbReference>
<feature type="active site" description="Nucleophile" evidence="7">
    <location>
        <position position="335"/>
    </location>
</feature>
<evidence type="ECO:0000259" key="9">
    <source>
        <dbReference type="Pfam" id="PF07685"/>
    </source>
</evidence>
<accession>A0ABY4SHX0</accession>
<keyword evidence="5 7" id="KW-0315">Glutamine amidotransferase</keyword>
<evidence type="ECO:0000313" key="11">
    <source>
        <dbReference type="Proteomes" id="UP001056201"/>
    </source>
</evidence>
<comment type="function">
    <text evidence="6 7">Catalyzes amidations at positions B, D, E, and G on adenosylcobyrinic A,C-diamide. NH(2) groups are provided by glutamine, and one molecule of ATP is hydrogenolyzed for each amidation.</text>
</comment>
<dbReference type="NCBIfam" id="NF001989">
    <property type="entry name" value="PRK00784.1"/>
    <property type="match status" value="1"/>
</dbReference>
<feature type="domain" description="CobQ/CobB/MinD/ParA nucleotide binding" evidence="8">
    <location>
        <begin position="8"/>
        <end position="235"/>
    </location>
</feature>
<organism evidence="10 11">
    <name type="scientific">Aquincola tertiaricarbonis</name>
    <dbReference type="NCBI Taxonomy" id="391953"/>
    <lineage>
        <taxon>Bacteria</taxon>
        <taxon>Pseudomonadati</taxon>
        <taxon>Pseudomonadota</taxon>
        <taxon>Betaproteobacteria</taxon>
        <taxon>Burkholderiales</taxon>
        <taxon>Sphaerotilaceae</taxon>
        <taxon>Aquincola</taxon>
    </lineage>
</organism>
<dbReference type="Pfam" id="PF07685">
    <property type="entry name" value="GATase_3"/>
    <property type="match status" value="1"/>
</dbReference>
<dbReference type="InterPro" id="IPR033949">
    <property type="entry name" value="CobQ_GATase1"/>
</dbReference>
<dbReference type="InterPro" id="IPR029062">
    <property type="entry name" value="Class_I_gatase-like"/>
</dbReference>
<evidence type="ECO:0000256" key="6">
    <source>
        <dbReference type="ARBA" id="ARBA00025166"/>
    </source>
</evidence>
<name>A0ABY4SHX0_AQUTE</name>
<sequence>MKRPAATVMVLGCTSGAGKSWLATALCRWYARQGLRVAPFKAQNMSNHARVVPATAGRPAGEIGSAQYFQALAARAEPDVRMNPVLLKPEADTRSQVVLLGQVRPELTTMPWRERSQHLWPAAEAALQSLREEVDVLVIEGAGSPAEINLATSDYVNTRTARAAEAACLLVADIDRGGAFAHLYGTHALMDAQVARQVRGFVLNRFRGDAGLLAPAPAQLHRLTGVPTVAVVPMQRDHGLPEEDAVPTSHAAASGPQVVVLATPHASNLDEFEPLRQAGVSLHFSRDAATLRAADWLVLPGSKHSRADAQWLRDQGLDAVVQAHAASGRPLLAVCGGLQMLGRRLDDPLGLEGGQPGSMPGLAVLPIATRFEPAKQLTRRQHRFGALQGAWAPLSNLTIDAYEIHLGRSQLLPAEAGAVAPQPALPAAPTLGWQQGNVLALYLHGLFESPAVLQALFGRAPRSLDAVFDGLADVVDTAFEPGVLWSLLDTPIASPLPDTA</sequence>
<dbReference type="PANTHER" id="PTHR21343:SF1">
    <property type="entry name" value="COBYRIC ACID SYNTHASE"/>
    <property type="match status" value="1"/>
</dbReference>
<evidence type="ECO:0000256" key="5">
    <source>
        <dbReference type="ARBA" id="ARBA00022962"/>
    </source>
</evidence>
<dbReference type="Gene3D" id="3.40.50.300">
    <property type="entry name" value="P-loop containing nucleotide triphosphate hydrolases"/>
    <property type="match status" value="1"/>
</dbReference>
<dbReference type="RefSeq" id="WP_250199923.1">
    <property type="nucleotide sequence ID" value="NZ_CP097636.1"/>
</dbReference>
<keyword evidence="11" id="KW-1185">Reference proteome</keyword>
<gene>
    <name evidence="7" type="primary">cobQ</name>
    <name evidence="10" type="ORF">MW290_22730</name>
</gene>
<dbReference type="Proteomes" id="UP001056201">
    <property type="component" value="Chromosome 2"/>
</dbReference>
<feature type="domain" description="CobB/CobQ-like glutamine amidotransferase" evidence="9">
    <location>
        <begin position="257"/>
        <end position="450"/>
    </location>
</feature>
<evidence type="ECO:0000313" key="10">
    <source>
        <dbReference type="EMBL" id="URI11732.1"/>
    </source>
</evidence>
<dbReference type="Pfam" id="PF01656">
    <property type="entry name" value="CbiA"/>
    <property type="match status" value="1"/>
</dbReference>
<dbReference type="InterPro" id="IPR002586">
    <property type="entry name" value="CobQ/CobB/MinD/ParA_Nub-bd_dom"/>
</dbReference>
<evidence type="ECO:0000256" key="1">
    <source>
        <dbReference type="ARBA" id="ARBA00004953"/>
    </source>
</evidence>
<dbReference type="PROSITE" id="PS51274">
    <property type="entry name" value="GATASE_COBBQ"/>
    <property type="match status" value="1"/>
</dbReference>
<evidence type="ECO:0000259" key="8">
    <source>
        <dbReference type="Pfam" id="PF01656"/>
    </source>
</evidence>
<keyword evidence="4 7" id="KW-0169">Cobalamin biosynthesis</keyword>
<dbReference type="Gene3D" id="3.40.50.880">
    <property type="match status" value="1"/>
</dbReference>
<evidence type="ECO:0000256" key="2">
    <source>
        <dbReference type="ARBA" id="ARBA00006205"/>
    </source>
</evidence>
<dbReference type="PANTHER" id="PTHR21343">
    <property type="entry name" value="DETHIOBIOTIN SYNTHETASE"/>
    <property type="match status" value="1"/>
</dbReference>
<dbReference type="InterPro" id="IPR004459">
    <property type="entry name" value="CobQ_synth"/>
</dbReference>
<dbReference type="SUPFAM" id="SSF52317">
    <property type="entry name" value="Class I glutamine amidotransferase-like"/>
    <property type="match status" value="1"/>
</dbReference>
<dbReference type="EMBL" id="CP097636">
    <property type="protein sequence ID" value="URI11732.1"/>
    <property type="molecule type" value="Genomic_DNA"/>
</dbReference>
<proteinExistence type="inferred from homology"/>